<comment type="similarity">
    <text evidence="3 11">Belongs to the NadD family.</text>
</comment>
<dbReference type="EMBL" id="PGEX01000001">
    <property type="protein sequence ID" value="PJJ42602.1"/>
    <property type="molecule type" value="Genomic_DNA"/>
</dbReference>
<keyword evidence="8 11" id="KW-0067">ATP-binding</keyword>
<dbReference type="InterPro" id="IPR005248">
    <property type="entry name" value="NadD/NMNAT"/>
</dbReference>
<keyword evidence="6 11" id="KW-0548">Nucleotidyltransferase</keyword>
<dbReference type="Gene3D" id="3.40.50.620">
    <property type="entry name" value="HUPs"/>
    <property type="match status" value="1"/>
</dbReference>
<dbReference type="Proteomes" id="UP000231134">
    <property type="component" value="Unassembled WGS sequence"/>
</dbReference>
<proteinExistence type="inferred from homology"/>
<dbReference type="InterPro" id="IPR014729">
    <property type="entry name" value="Rossmann-like_a/b/a_fold"/>
</dbReference>
<name>A0A2M9AA53_9BACT</name>
<keyword evidence="7 11" id="KW-0547">Nucleotide-binding</keyword>
<comment type="caution">
    <text evidence="13">The sequence shown here is derived from an EMBL/GenBank/DDBJ whole genome shotgun (WGS) entry which is preliminary data.</text>
</comment>
<evidence type="ECO:0000256" key="8">
    <source>
        <dbReference type="ARBA" id="ARBA00022840"/>
    </source>
</evidence>
<evidence type="ECO:0000259" key="12">
    <source>
        <dbReference type="Pfam" id="PF01467"/>
    </source>
</evidence>
<dbReference type="SUPFAM" id="SSF52374">
    <property type="entry name" value="Nucleotidylyl transferase"/>
    <property type="match status" value="1"/>
</dbReference>
<protein>
    <recommendedName>
        <fullName evidence="11">Probable nicotinate-nucleotide adenylyltransferase</fullName>
        <ecNumber evidence="11">2.7.7.18</ecNumber>
    </recommendedName>
    <alternativeName>
        <fullName evidence="11">Deamido-NAD(+) diphosphorylase</fullName>
    </alternativeName>
    <alternativeName>
        <fullName evidence="11">Deamido-NAD(+) pyrophosphorylase</fullName>
    </alternativeName>
    <alternativeName>
        <fullName evidence="11">Nicotinate mononucleotide adenylyltransferase</fullName>
        <shortName evidence="11">NaMN adenylyltransferase</shortName>
    </alternativeName>
</protein>
<organism evidence="13 14">
    <name type="scientific">Hallerella succinigenes</name>
    <dbReference type="NCBI Taxonomy" id="1896222"/>
    <lineage>
        <taxon>Bacteria</taxon>
        <taxon>Pseudomonadati</taxon>
        <taxon>Fibrobacterota</taxon>
        <taxon>Fibrobacteria</taxon>
        <taxon>Fibrobacterales</taxon>
        <taxon>Fibrobacteraceae</taxon>
        <taxon>Hallerella</taxon>
    </lineage>
</organism>
<dbReference type="PANTHER" id="PTHR39321">
    <property type="entry name" value="NICOTINATE-NUCLEOTIDE ADENYLYLTRANSFERASE-RELATED"/>
    <property type="match status" value="1"/>
</dbReference>
<gene>
    <name evidence="11" type="primary">nadD</name>
    <name evidence="13" type="ORF">BGX16_2639</name>
</gene>
<evidence type="ECO:0000313" key="13">
    <source>
        <dbReference type="EMBL" id="PJJ42602.1"/>
    </source>
</evidence>
<dbReference type="PANTHER" id="PTHR39321:SF3">
    <property type="entry name" value="PHOSPHOPANTETHEINE ADENYLYLTRANSFERASE"/>
    <property type="match status" value="1"/>
</dbReference>
<accession>A0A2M9AA53</accession>
<dbReference type="EC" id="2.7.7.18" evidence="11"/>
<evidence type="ECO:0000256" key="3">
    <source>
        <dbReference type="ARBA" id="ARBA00009014"/>
    </source>
</evidence>
<dbReference type="AlphaFoldDB" id="A0A2M9AA53"/>
<evidence type="ECO:0000256" key="11">
    <source>
        <dbReference type="HAMAP-Rule" id="MF_00244"/>
    </source>
</evidence>
<evidence type="ECO:0000256" key="1">
    <source>
        <dbReference type="ARBA" id="ARBA00002324"/>
    </source>
</evidence>
<evidence type="ECO:0000256" key="4">
    <source>
        <dbReference type="ARBA" id="ARBA00022642"/>
    </source>
</evidence>
<evidence type="ECO:0000313" key="14">
    <source>
        <dbReference type="Proteomes" id="UP000231134"/>
    </source>
</evidence>
<feature type="domain" description="Cytidyltransferase-like" evidence="12">
    <location>
        <begin position="8"/>
        <end position="158"/>
    </location>
</feature>
<dbReference type="HAMAP" id="MF_00244">
    <property type="entry name" value="NaMN_adenylyltr"/>
    <property type="match status" value="1"/>
</dbReference>
<reference evidence="13 14" key="1">
    <citation type="submission" date="2017-11" db="EMBL/GenBank/DDBJ databases">
        <title>Animal gut microbial communities from fecal samples from Wisconsin, USA.</title>
        <authorList>
            <person name="Neumann A."/>
        </authorList>
    </citation>
    <scope>NUCLEOTIDE SEQUENCE [LARGE SCALE GENOMIC DNA]</scope>
    <source>
        <strain evidence="13 14">UWS3</strain>
    </source>
</reference>
<dbReference type="RefSeq" id="WP_100426450.1">
    <property type="nucleotide sequence ID" value="NZ_JAQXKX010000033.1"/>
</dbReference>
<dbReference type="GO" id="GO:0005524">
    <property type="term" value="F:ATP binding"/>
    <property type="evidence" value="ECO:0007669"/>
    <property type="project" value="UniProtKB-KW"/>
</dbReference>
<comment type="function">
    <text evidence="1 11">Catalyzes the reversible adenylation of nicotinate mononucleotide (NaMN) to nicotinic acid adenine dinucleotide (NaAD).</text>
</comment>
<evidence type="ECO:0000256" key="5">
    <source>
        <dbReference type="ARBA" id="ARBA00022679"/>
    </source>
</evidence>
<keyword evidence="14" id="KW-1185">Reference proteome</keyword>
<dbReference type="CDD" id="cd02165">
    <property type="entry name" value="NMNAT"/>
    <property type="match status" value="1"/>
</dbReference>
<keyword evidence="9 11" id="KW-0520">NAD</keyword>
<evidence type="ECO:0000256" key="10">
    <source>
        <dbReference type="ARBA" id="ARBA00048721"/>
    </source>
</evidence>
<keyword evidence="5 11" id="KW-0808">Transferase</keyword>
<comment type="pathway">
    <text evidence="2 11">Cofactor biosynthesis; NAD(+) biosynthesis; deamido-NAD(+) from nicotinate D-ribonucleotide: step 1/1.</text>
</comment>
<dbReference type="InterPro" id="IPR004821">
    <property type="entry name" value="Cyt_trans-like"/>
</dbReference>
<evidence type="ECO:0000256" key="7">
    <source>
        <dbReference type="ARBA" id="ARBA00022741"/>
    </source>
</evidence>
<keyword evidence="4 11" id="KW-0662">Pyridine nucleotide biosynthesis</keyword>
<dbReference type="GO" id="GO:0009435">
    <property type="term" value="P:NAD+ biosynthetic process"/>
    <property type="evidence" value="ECO:0007669"/>
    <property type="project" value="UniProtKB-UniRule"/>
</dbReference>
<comment type="catalytic activity">
    <reaction evidence="10 11">
        <text>nicotinate beta-D-ribonucleotide + ATP + H(+) = deamido-NAD(+) + diphosphate</text>
        <dbReference type="Rhea" id="RHEA:22860"/>
        <dbReference type="ChEBI" id="CHEBI:15378"/>
        <dbReference type="ChEBI" id="CHEBI:30616"/>
        <dbReference type="ChEBI" id="CHEBI:33019"/>
        <dbReference type="ChEBI" id="CHEBI:57502"/>
        <dbReference type="ChEBI" id="CHEBI:58437"/>
        <dbReference type="EC" id="2.7.7.18"/>
    </reaction>
</comment>
<dbReference type="Pfam" id="PF01467">
    <property type="entry name" value="CTP_transf_like"/>
    <property type="match status" value="1"/>
</dbReference>
<dbReference type="UniPathway" id="UPA00253">
    <property type="reaction ID" value="UER00332"/>
</dbReference>
<evidence type="ECO:0000256" key="6">
    <source>
        <dbReference type="ARBA" id="ARBA00022695"/>
    </source>
</evidence>
<evidence type="ECO:0000256" key="2">
    <source>
        <dbReference type="ARBA" id="ARBA00005019"/>
    </source>
</evidence>
<dbReference type="GO" id="GO:0004515">
    <property type="term" value="F:nicotinate-nucleotide adenylyltransferase activity"/>
    <property type="evidence" value="ECO:0007669"/>
    <property type="project" value="UniProtKB-UniRule"/>
</dbReference>
<dbReference type="OrthoDB" id="5295945at2"/>
<sequence length="211" mass="24444">MSTKTVAIFGGAFDPIHQDHVRLAKLCLDIRLCDELWFIPSPDRWDKKLFASAEDRLNMLDLVIGDDSRIAVSEMELQMEDYRGSYVTMSTLREKYPDLNFRLLVGADSYVGIPHWRDPLHFYGTEFNGPRLLKEFELIVFERRGIPMPDPQEHKAKGYADIFLVGKEQGFDGKFASSDIRKELFFGSGKNPEGLDSKVFEYIRKNHLYRL</sequence>
<evidence type="ECO:0000256" key="9">
    <source>
        <dbReference type="ARBA" id="ARBA00023027"/>
    </source>
</evidence>